<dbReference type="SUPFAM" id="SSF49899">
    <property type="entry name" value="Concanavalin A-like lectins/glucanases"/>
    <property type="match status" value="1"/>
</dbReference>
<gene>
    <name evidence="4" type="primary">LOC110429075</name>
</gene>
<dbReference type="GeneID" id="110429075"/>
<protein>
    <submittedName>
        <fullName evidence="4">Citrate-binding protein-like</fullName>
    </submittedName>
</protein>
<feature type="domain" description="Alginate lyase 2" evidence="2">
    <location>
        <begin position="47"/>
        <end position="219"/>
    </location>
</feature>
<evidence type="ECO:0000259" key="2">
    <source>
        <dbReference type="Pfam" id="PF08787"/>
    </source>
</evidence>
<dbReference type="Gene3D" id="2.60.120.200">
    <property type="match status" value="1"/>
</dbReference>
<dbReference type="AlphaFoldDB" id="A0A6J1BM55"/>
<feature type="signal peptide" evidence="1">
    <location>
        <begin position="1"/>
        <end position="30"/>
    </location>
</feature>
<name>A0A6J1BM55_9ROSI</name>
<dbReference type="Proteomes" id="UP000504621">
    <property type="component" value="Unplaced"/>
</dbReference>
<evidence type="ECO:0000313" key="4">
    <source>
        <dbReference type="RefSeq" id="XP_021300637.1"/>
    </source>
</evidence>
<feature type="chain" id="PRO_5027008006" evidence="1">
    <location>
        <begin position="31"/>
        <end position="223"/>
    </location>
</feature>
<dbReference type="InterPro" id="IPR014895">
    <property type="entry name" value="Alginate_lyase_2"/>
</dbReference>
<evidence type="ECO:0000256" key="1">
    <source>
        <dbReference type="SAM" id="SignalP"/>
    </source>
</evidence>
<dbReference type="Pfam" id="PF08787">
    <property type="entry name" value="Alginate_lyase2"/>
    <property type="match status" value="1"/>
</dbReference>
<dbReference type="PANTHER" id="PTHR33681">
    <property type="entry name" value="BINDING PROTEIN, PUTATIVE, EXPRESSED-RELATED"/>
    <property type="match status" value="1"/>
</dbReference>
<dbReference type="InterPro" id="IPR013320">
    <property type="entry name" value="ConA-like_dom_sf"/>
</dbReference>
<proteinExistence type="predicted"/>
<sequence>MLALKMAFIGLVSLLCVNLISQLISFEASAQIVDTLQGFTPVPLSQSNFELHKPYDVAANDRYSFSNGEHRLWVYSTDKPHYQGSTTKPRTEIKIRGYDYSSGVWQFEGYVYVPSGTTGVCIMQTFGGSSRATTMMLRVYGGSFTYYRSPVLLSNVYNKWIRVNVIHDVGASNVKIYLNQQLRYEGAGAGGSSHYFKFGVYAQNDESNYMESRWVGIKVLRKN</sequence>
<dbReference type="OrthoDB" id="4221926at2759"/>
<keyword evidence="3" id="KW-1185">Reference proteome</keyword>
<evidence type="ECO:0000313" key="3">
    <source>
        <dbReference type="Proteomes" id="UP000504621"/>
    </source>
</evidence>
<dbReference type="PANTHER" id="PTHR33681:SF4">
    <property type="entry name" value="OS12G0171100 PROTEIN"/>
    <property type="match status" value="1"/>
</dbReference>
<dbReference type="RefSeq" id="XP_021300637.1">
    <property type="nucleotide sequence ID" value="XM_021444962.1"/>
</dbReference>
<accession>A0A6J1BM55</accession>
<reference evidence="4" key="1">
    <citation type="submission" date="2025-08" db="UniProtKB">
        <authorList>
            <consortium name="RefSeq"/>
        </authorList>
    </citation>
    <scope>IDENTIFICATION</scope>
    <source>
        <tissue evidence="4">Leaf</tissue>
    </source>
</reference>
<organism evidence="3 4">
    <name type="scientific">Herrania umbratica</name>
    <dbReference type="NCBI Taxonomy" id="108875"/>
    <lineage>
        <taxon>Eukaryota</taxon>
        <taxon>Viridiplantae</taxon>
        <taxon>Streptophyta</taxon>
        <taxon>Embryophyta</taxon>
        <taxon>Tracheophyta</taxon>
        <taxon>Spermatophyta</taxon>
        <taxon>Magnoliopsida</taxon>
        <taxon>eudicotyledons</taxon>
        <taxon>Gunneridae</taxon>
        <taxon>Pentapetalae</taxon>
        <taxon>rosids</taxon>
        <taxon>malvids</taxon>
        <taxon>Malvales</taxon>
        <taxon>Malvaceae</taxon>
        <taxon>Byttnerioideae</taxon>
        <taxon>Herrania</taxon>
    </lineage>
</organism>
<keyword evidence="1" id="KW-0732">Signal</keyword>